<keyword evidence="4 6" id="KW-0472">Membrane</keyword>
<dbReference type="EMBL" id="DF836495">
    <property type="protein sequence ID" value="GAN08483.1"/>
    <property type="molecule type" value="Genomic_DNA"/>
</dbReference>
<dbReference type="PANTHER" id="PTHR12883:SF0">
    <property type="entry name" value="PAT COMPLEX SUBUNIT CCDC47"/>
    <property type="match status" value="1"/>
</dbReference>
<protein>
    <submittedName>
        <fullName evidence="7">DUF1682 family protein</fullName>
    </submittedName>
</protein>
<feature type="compositionally biased region" description="Basic and acidic residues" evidence="5">
    <location>
        <begin position="341"/>
        <end position="356"/>
    </location>
</feature>
<keyword evidence="3 6" id="KW-1133">Transmembrane helix</keyword>
<organism evidence="7">
    <name type="scientific">Mucor ambiguus</name>
    <dbReference type="NCBI Taxonomy" id="91626"/>
    <lineage>
        <taxon>Eukaryota</taxon>
        <taxon>Fungi</taxon>
        <taxon>Fungi incertae sedis</taxon>
        <taxon>Mucoromycota</taxon>
        <taxon>Mucoromycotina</taxon>
        <taxon>Mucoromycetes</taxon>
        <taxon>Mucorales</taxon>
        <taxon>Mucorineae</taxon>
        <taxon>Mucoraceae</taxon>
        <taxon>Mucor</taxon>
    </lineage>
</organism>
<evidence type="ECO:0000256" key="4">
    <source>
        <dbReference type="ARBA" id="ARBA00023136"/>
    </source>
</evidence>
<evidence type="ECO:0000256" key="5">
    <source>
        <dbReference type="SAM" id="MobiDB-lite"/>
    </source>
</evidence>
<dbReference type="OrthoDB" id="10039147at2759"/>
<sequence>MPLFFEKIKIEKMSKLFTCLAIAAAASTAFAVVDDNVVEPKKVIDVPADNIMVRPLRIMDFQMEIVLVSVFILYFFVWLRGKKANLNRAKGWLNGQVDYLQSQFALVGDKKSSDQSILMMDGPADLLLYTSGRRNVQFGHWWLKLKPRNDILTYFSTTVLSKLTSATKPATDRVELKLHLDKALTEKFVVGVVRKDLATEVFKKRFDLNRVGKIASSKAISSSEYTIYAETQKLADSILTSKVTDIINKSDGRLESLVISSLPDEEPEMFETDSYITISLNFLMPTSAGFDPLVELVGDLPDAISQLRLAGDVKAKINKNREELGKEFTKKLAADRAEELAKKKAEAKRAEEERVKKLSPAEQRKWEEKERARNMKKQQKKQGRKM</sequence>
<name>A0A0C9N1L7_9FUNG</name>
<comment type="subcellular location">
    <subcellularLocation>
        <location evidence="1">Membrane</location>
        <topology evidence="1">Single-pass membrane protein</topology>
    </subcellularLocation>
</comment>
<keyword evidence="8" id="KW-1185">Reference proteome</keyword>
<dbReference type="GO" id="GO:0005783">
    <property type="term" value="C:endoplasmic reticulum"/>
    <property type="evidence" value="ECO:0007669"/>
    <property type="project" value="InterPro"/>
</dbReference>
<keyword evidence="2 6" id="KW-0812">Transmembrane</keyword>
<evidence type="ECO:0000313" key="7">
    <source>
        <dbReference type="EMBL" id="GAN08483.1"/>
    </source>
</evidence>
<dbReference type="GO" id="GO:0016020">
    <property type="term" value="C:membrane"/>
    <property type="evidence" value="ECO:0007669"/>
    <property type="project" value="UniProtKB-SubCell"/>
</dbReference>
<evidence type="ECO:0000256" key="3">
    <source>
        <dbReference type="ARBA" id="ARBA00022989"/>
    </source>
</evidence>
<dbReference type="GO" id="GO:0005509">
    <property type="term" value="F:calcium ion binding"/>
    <property type="evidence" value="ECO:0007669"/>
    <property type="project" value="InterPro"/>
</dbReference>
<dbReference type="GO" id="GO:0032469">
    <property type="term" value="P:endoplasmic reticulum calcium ion homeostasis"/>
    <property type="evidence" value="ECO:0007669"/>
    <property type="project" value="InterPro"/>
</dbReference>
<dbReference type="STRING" id="91626.A0A0C9N1L7"/>
<evidence type="ECO:0000256" key="6">
    <source>
        <dbReference type="SAM" id="Phobius"/>
    </source>
</evidence>
<feature type="compositionally biased region" description="Basic residues" evidence="5">
    <location>
        <begin position="374"/>
        <end position="386"/>
    </location>
</feature>
<accession>A0A0C9N1L7</accession>
<evidence type="ECO:0000256" key="2">
    <source>
        <dbReference type="ARBA" id="ARBA00022692"/>
    </source>
</evidence>
<dbReference type="AlphaFoldDB" id="A0A0C9N1L7"/>
<feature type="transmembrane region" description="Helical" evidence="6">
    <location>
        <begin position="61"/>
        <end position="79"/>
    </location>
</feature>
<feature type="compositionally biased region" description="Basic and acidic residues" evidence="5">
    <location>
        <begin position="362"/>
        <end position="373"/>
    </location>
</feature>
<dbReference type="Pfam" id="PF07946">
    <property type="entry name" value="CCDC47"/>
    <property type="match status" value="1"/>
</dbReference>
<proteinExistence type="predicted"/>
<evidence type="ECO:0000256" key="1">
    <source>
        <dbReference type="ARBA" id="ARBA00004167"/>
    </source>
</evidence>
<evidence type="ECO:0000313" key="8">
    <source>
        <dbReference type="Proteomes" id="UP000053815"/>
    </source>
</evidence>
<feature type="region of interest" description="Disordered" evidence="5">
    <location>
        <begin position="341"/>
        <end position="386"/>
    </location>
</feature>
<dbReference type="InterPro" id="IPR012879">
    <property type="entry name" value="CCDC47"/>
</dbReference>
<dbReference type="PANTHER" id="PTHR12883">
    <property type="entry name" value="ADIPOCYTE-SPECIFIC PROTEIN 4-RELATED"/>
    <property type="match status" value="1"/>
</dbReference>
<dbReference type="Proteomes" id="UP000053815">
    <property type="component" value="Unassembled WGS sequence"/>
</dbReference>
<gene>
    <name evidence="7" type="ORF">MAM1_0206d07995</name>
</gene>
<reference evidence="7" key="1">
    <citation type="submission" date="2014-09" db="EMBL/GenBank/DDBJ databases">
        <title>Draft genome sequence of an oleaginous Mucoromycotina fungus Mucor ambiguus NBRC6742.</title>
        <authorList>
            <person name="Takeda I."/>
            <person name="Yamane N."/>
            <person name="Morita T."/>
            <person name="Tamano K."/>
            <person name="Machida M."/>
            <person name="Baker S."/>
            <person name="Koike H."/>
        </authorList>
    </citation>
    <scope>NUCLEOTIDE SEQUENCE</scope>
    <source>
        <strain evidence="7">NBRC 6742</strain>
    </source>
</reference>